<proteinExistence type="predicted"/>
<dbReference type="SMART" id="SM00248">
    <property type="entry name" value="ANK"/>
    <property type="match status" value="9"/>
</dbReference>
<feature type="compositionally biased region" description="Basic and acidic residues" evidence="4">
    <location>
        <begin position="622"/>
        <end position="631"/>
    </location>
</feature>
<dbReference type="Pfam" id="PF12796">
    <property type="entry name" value="Ank_2"/>
    <property type="match status" value="1"/>
</dbReference>
<dbReference type="PROSITE" id="PS50297">
    <property type="entry name" value="ANK_REP_REGION"/>
    <property type="match status" value="4"/>
</dbReference>
<reference evidence="5 6" key="1">
    <citation type="journal article" date="2024" name="bioRxiv">
        <title>A reference genome for Trichogramma kaykai: A tiny desert-dwelling parasitoid wasp with competing sex-ratio distorters.</title>
        <authorList>
            <person name="Culotta J."/>
            <person name="Lindsey A.R."/>
        </authorList>
    </citation>
    <scope>NUCLEOTIDE SEQUENCE [LARGE SCALE GENOMIC DNA]</scope>
    <source>
        <strain evidence="5 6">KSX58</strain>
    </source>
</reference>
<feature type="repeat" description="ANK" evidence="3">
    <location>
        <begin position="254"/>
        <end position="286"/>
    </location>
</feature>
<organism evidence="5 6">
    <name type="scientific">Trichogramma kaykai</name>
    <dbReference type="NCBI Taxonomy" id="54128"/>
    <lineage>
        <taxon>Eukaryota</taxon>
        <taxon>Metazoa</taxon>
        <taxon>Ecdysozoa</taxon>
        <taxon>Arthropoda</taxon>
        <taxon>Hexapoda</taxon>
        <taxon>Insecta</taxon>
        <taxon>Pterygota</taxon>
        <taxon>Neoptera</taxon>
        <taxon>Endopterygota</taxon>
        <taxon>Hymenoptera</taxon>
        <taxon>Apocrita</taxon>
        <taxon>Proctotrupomorpha</taxon>
        <taxon>Chalcidoidea</taxon>
        <taxon>Trichogrammatidae</taxon>
        <taxon>Trichogramma</taxon>
    </lineage>
</organism>
<keyword evidence="6" id="KW-1185">Reference proteome</keyword>
<protein>
    <submittedName>
        <fullName evidence="5">Uncharacterized protein</fullName>
    </submittedName>
</protein>
<feature type="repeat" description="ANK" evidence="3">
    <location>
        <begin position="394"/>
        <end position="426"/>
    </location>
</feature>
<evidence type="ECO:0000313" key="6">
    <source>
        <dbReference type="Proteomes" id="UP001627154"/>
    </source>
</evidence>
<feature type="compositionally biased region" description="Acidic residues" evidence="4">
    <location>
        <begin position="603"/>
        <end position="621"/>
    </location>
</feature>
<dbReference type="Proteomes" id="UP001627154">
    <property type="component" value="Unassembled WGS sequence"/>
</dbReference>
<sequence length="741" mass="85716">MKRRYCPEENTYEIKQLTELRDRLYINWENERERYNVVGLLYRLIINWESEFPNFRSYFLMAEIDWLLIVSVRYINCCPENSSLPKRFIEFVARSGYRDRPIVDFENKHVLSRTTALHHARECDYEVIDHLFSIYDSFDKNYTDETGLTHFHVACRFGCVYYARKFLEHGQDVNCVVSKTGDSPLLLALAHGCEIMAEYLLRHGADTNLANAEGSSPLHVLCSSVRDDEITAEKLLKCTRTKFLPVNVNAQDSLGNTPLHLALRRGKLRLVEWLLNNGADPNLPNAEGLTPITYWDVRDESGNTLLHLALEHNFRETTQFLLRGGVNPNLVNQAGLTPLHVICQRPNNRIVLELAAKTLHSQHGYELYDDLLEVFFKICDDVKQTVQVNAQDKFGNTPLHLLLRHNKKKMAGFLQRRGADLNLANVDGSTPLQIICQRFYDDIAEVLFEIRTFDWLTDQPLTSQQLHLKNRLPGVICSLLDRGADLSAFVLPDASNTRLDYDLQLYAANYFMETPFRFHSPAKMHNDILRKASGALAVFQNLEEEGKWDPSKVLQIMKFFINNQCFQESTEELLRWHKNEEFVTTAKNIKILPRFSLYDNCGDDNVDDDSDDDDSDDDDKDEKEREEEARQAKKVSKAPPSLSLYELIQLRPGQAARQLAYTDYLELANTKKLFWLPELSHAACVMHLFEKLSRGFLRRWALDSFMNLIRYRLPIECCDMIIDESFTDQELCTIFLAANLI</sequence>
<dbReference type="EMBL" id="JBJJXI010000037">
    <property type="protein sequence ID" value="KAL3402372.1"/>
    <property type="molecule type" value="Genomic_DNA"/>
</dbReference>
<comment type="caution">
    <text evidence="5">The sequence shown here is derived from an EMBL/GenBank/DDBJ whole genome shotgun (WGS) entry which is preliminary data.</text>
</comment>
<evidence type="ECO:0000256" key="2">
    <source>
        <dbReference type="ARBA" id="ARBA00023043"/>
    </source>
</evidence>
<dbReference type="Gene3D" id="1.25.40.20">
    <property type="entry name" value="Ankyrin repeat-containing domain"/>
    <property type="match status" value="4"/>
</dbReference>
<keyword evidence="2 3" id="KW-0040">ANK repeat</keyword>
<dbReference type="PROSITE" id="PS50088">
    <property type="entry name" value="ANK_REPEAT"/>
    <property type="match status" value="4"/>
</dbReference>
<dbReference type="PANTHER" id="PTHR24173">
    <property type="entry name" value="ANKYRIN REPEAT CONTAINING"/>
    <property type="match status" value="1"/>
</dbReference>
<feature type="repeat" description="ANK" evidence="3">
    <location>
        <begin position="180"/>
        <end position="212"/>
    </location>
</feature>
<feature type="repeat" description="ANK" evidence="3">
    <location>
        <begin position="301"/>
        <end position="333"/>
    </location>
</feature>
<dbReference type="PANTHER" id="PTHR24173:SF74">
    <property type="entry name" value="ANKYRIN REPEAT DOMAIN-CONTAINING PROTEIN 16"/>
    <property type="match status" value="1"/>
</dbReference>
<gene>
    <name evidence="5" type="ORF">TKK_004874</name>
</gene>
<dbReference type="InterPro" id="IPR002110">
    <property type="entry name" value="Ankyrin_rpt"/>
</dbReference>
<dbReference type="SUPFAM" id="SSF48403">
    <property type="entry name" value="Ankyrin repeat"/>
    <property type="match status" value="1"/>
</dbReference>
<evidence type="ECO:0000256" key="3">
    <source>
        <dbReference type="PROSITE-ProRule" id="PRU00023"/>
    </source>
</evidence>
<dbReference type="Pfam" id="PF00023">
    <property type="entry name" value="Ank"/>
    <property type="match status" value="2"/>
</dbReference>
<dbReference type="Pfam" id="PF13857">
    <property type="entry name" value="Ank_5"/>
    <property type="match status" value="1"/>
</dbReference>
<keyword evidence="1" id="KW-0677">Repeat</keyword>
<evidence type="ECO:0000256" key="4">
    <source>
        <dbReference type="SAM" id="MobiDB-lite"/>
    </source>
</evidence>
<dbReference type="AlphaFoldDB" id="A0ABD2XCA0"/>
<name>A0ABD2XCA0_9HYME</name>
<accession>A0ABD2XCA0</accession>
<evidence type="ECO:0000256" key="1">
    <source>
        <dbReference type="ARBA" id="ARBA00022737"/>
    </source>
</evidence>
<evidence type="ECO:0000313" key="5">
    <source>
        <dbReference type="EMBL" id="KAL3402372.1"/>
    </source>
</evidence>
<dbReference type="InterPro" id="IPR036770">
    <property type="entry name" value="Ankyrin_rpt-contain_sf"/>
</dbReference>
<feature type="region of interest" description="Disordered" evidence="4">
    <location>
        <begin position="603"/>
        <end position="637"/>
    </location>
</feature>